<reference evidence="2" key="1">
    <citation type="journal article" date="2020" name="mSystems">
        <title>Genome- and Community-Level Interaction Insights into Carbon Utilization and Element Cycling Functions of Hydrothermarchaeota in Hydrothermal Sediment.</title>
        <authorList>
            <person name="Zhou Z."/>
            <person name="Liu Y."/>
            <person name="Xu W."/>
            <person name="Pan J."/>
            <person name="Luo Z.H."/>
            <person name="Li M."/>
        </authorList>
    </citation>
    <scope>NUCLEOTIDE SEQUENCE [LARGE SCALE GENOMIC DNA]</scope>
    <source>
        <strain evidence="2">SpSt-143</strain>
    </source>
</reference>
<dbReference type="AlphaFoldDB" id="A0A7V2AZX1"/>
<keyword evidence="1" id="KW-0472">Membrane</keyword>
<dbReference type="EMBL" id="DSGB01000004">
    <property type="protein sequence ID" value="HER95730.1"/>
    <property type="molecule type" value="Genomic_DNA"/>
</dbReference>
<feature type="transmembrane region" description="Helical" evidence="1">
    <location>
        <begin position="87"/>
        <end position="104"/>
    </location>
</feature>
<sequence>MIPYVPPPLVDQLFQEVAKTLAPDLGEVALRLPPDERLRYLDPQFIAQRMRQLRRYRMWARLGMLLGILATLVLLVAAIFRIALPDYVLVLTTPLALATAYWGYRYARLGTFLFAYRLLNAYAHDALTYKDYRPTLHQVL</sequence>
<accession>A0A7V2AZX1</accession>
<protein>
    <submittedName>
        <fullName evidence="2">Uncharacterized protein</fullName>
    </submittedName>
</protein>
<gene>
    <name evidence="2" type="ORF">ENO59_04340</name>
</gene>
<feature type="transmembrane region" description="Helical" evidence="1">
    <location>
        <begin position="59"/>
        <end position="81"/>
    </location>
</feature>
<comment type="caution">
    <text evidence="2">The sequence shown here is derived from an EMBL/GenBank/DDBJ whole genome shotgun (WGS) entry which is preliminary data.</text>
</comment>
<evidence type="ECO:0000256" key="1">
    <source>
        <dbReference type="SAM" id="Phobius"/>
    </source>
</evidence>
<keyword evidence="1" id="KW-1133">Transmembrane helix</keyword>
<proteinExistence type="predicted"/>
<keyword evidence="1" id="KW-0812">Transmembrane</keyword>
<name>A0A7V2AZX1_RHOMR</name>
<organism evidence="2">
    <name type="scientific">Rhodothermus marinus</name>
    <name type="common">Rhodothermus obamensis</name>
    <dbReference type="NCBI Taxonomy" id="29549"/>
    <lineage>
        <taxon>Bacteria</taxon>
        <taxon>Pseudomonadati</taxon>
        <taxon>Rhodothermota</taxon>
        <taxon>Rhodothermia</taxon>
        <taxon>Rhodothermales</taxon>
        <taxon>Rhodothermaceae</taxon>
        <taxon>Rhodothermus</taxon>
    </lineage>
</organism>
<evidence type="ECO:0000313" key="2">
    <source>
        <dbReference type="EMBL" id="HER95730.1"/>
    </source>
</evidence>